<keyword evidence="9" id="KW-1185">Reference proteome</keyword>
<dbReference type="InterPro" id="IPR023408">
    <property type="entry name" value="MscS_beta-dom_sf"/>
</dbReference>
<sequence length="588" mass="63137">MDLFYALPTWKNVFATSTIGQLATTVLRGTDADDTTKAAVENAVDLASVLASVAAGAAVGAGLGLLLYLIFRTVARRREPLRLMAHNIRIPLILSLALVGIDIALEMVDWHLNQSSEWWVDPLNHGVRIAVIASLTWLAVAAAHIIEDVAVCKYGSAEAGRARRVTTQTQVLRQVVQAILVAIGIIIILLTFPQARTGMMALLSSAGVISIVAGIAAQNVLGNMFAGLQVAFTDSVRVGDVLLYDEQFGTVEEITLTYVVLRVWDEKRLIIPSKLLTEKSIQNWTRRHTQMLGTVELPMDWGAPVNAVRAELKRLLAKTDLWDGQTASVQVTDAQNGTMTVRVCVSADTPANLWDLRCYLRENLIAWTANEAPHALARTRLQTHDLFDPAADISAEDVHAQAKALEAEVETTTSASLREVADKPAAAAVKAGAKARKAISLLAQYWGSSPEDNQAENKPKAPVAKPHEAAAAGREAELSPSSASTKTDGKLSVSDAEQAKKLAVETGEVVVLSGAVSESESTPSEERLYSGSPQNEERSRAFQGPGEAALAEREAEIRRQNKGEDEEKLPPIESDGGLESGEGTELGN</sequence>
<evidence type="ECO:0000259" key="7">
    <source>
        <dbReference type="Pfam" id="PF00924"/>
    </source>
</evidence>
<proteinExistence type="predicted"/>
<evidence type="ECO:0000256" key="6">
    <source>
        <dbReference type="SAM" id="Phobius"/>
    </source>
</evidence>
<keyword evidence="3 6" id="KW-1133">Transmembrane helix</keyword>
<dbReference type="InterPro" id="IPR006685">
    <property type="entry name" value="MscS_channel_2nd"/>
</dbReference>
<accession>A0A1D9MMF8</accession>
<evidence type="ECO:0000256" key="2">
    <source>
        <dbReference type="ARBA" id="ARBA00022692"/>
    </source>
</evidence>
<evidence type="ECO:0000313" key="9">
    <source>
        <dbReference type="Proteomes" id="UP000176288"/>
    </source>
</evidence>
<feature type="compositionally biased region" description="Low complexity" evidence="5">
    <location>
        <begin position="460"/>
        <end position="472"/>
    </location>
</feature>
<feature type="compositionally biased region" description="Basic and acidic residues" evidence="5">
    <location>
        <begin position="550"/>
        <end position="570"/>
    </location>
</feature>
<keyword evidence="2 6" id="KW-0812">Transmembrane</keyword>
<keyword evidence="4 6" id="KW-0472">Membrane</keyword>
<feature type="transmembrane region" description="Helical" evidence="6">
    <location>
        <begin position="171"/>
        <end position="192"/>
    </location>
</feature>
<feature type="compositionally biased region" description="Gly residues" evidence="5">
    <location>
        <begin position="578"/>
        <end position="588"/>
    </location>
</feature>
<dbReference type="Gene3D" id="1.10.287.1260">
    <property type="match status" value="1"/>
</dbReference>
<dbReference type="PANTHER" id="PTHR30566">
    <property type="entry name" value="YNAI-RELATED MECHANOSENSITIVE ION CHANNEL"/>
    <property type="match status" value="1"/>
</dbReference>
<name>A0A1D9MMF8_9ACTO</name>
<evidence type="ECO:0000313" key="8">
    <source>
        <dbReference type="EMBL" id="AOZ73330.1"/>
    </source>
</evidence>
<dbReference type="InterPro" id="IPR010920">
    <property type="entry name" value="LSM_dom_sf"/>
</dbReference>
<dbReference type="Pfam" id="PF00924">
    <property type="entry name" value="MS_channel_2nd"/>
    <property type="match status" value="1"/>
</dbReference>
<dbReference type="GO" id="GO:0016020">
    <property type="term" value="C:membrane"/>
    <property type="evidence" value="ECO:0007669"/>
    <property type="project" value="UniProtKB-SubCell"/>
</dbReference>
<dbReference type="PANTHER" id="PTHR30566:SF25">
    <property type="entry name" value="INNER MEMBRANE PROTEIN"/>
    <property type="match status" value="1"/>
</dbReference>
<feature type="region of interest" description="Disordered" evidence="5">
    <location>
        <begin position="514"/>
        <end position="588"/>
    </location>
</feature>
<dbReference type="AlphaFoldDB" id="A0A1D9MMF8"/>
<feature type="region of interest" description="Disordered" evidence="5">
    <location>
        <begin position="449"/>
        <end position="492"/>
    </location>
</feature>
<organism evidence="8 9">
    <name type="scientific">Boudabousia tangfeifanii</name>
    <dbReference type="NCBI Taxonomy" id="1912795"/>
    <lineage>
        <taxon>Bacteria</taxon>
        <taxon>Bacillati</taxon>
        <taxon>Actinomycetota</taxon>
        <taxon>Actinomycetes</taxon>
        <taxon>Actinomycetales</taxon>
        <taxon>Actinomycetaceae</taxon>
        <taxon>Boudabousia</taxon>
    </lineage>
</organism>
<evidence type="ECO:0000256" key="1">
    <source>
        <dbReference type="ARBA" id="ARBA00004370"/>
    </source>
</evidence>
<dbReference type="Proteomes" id="UP000176288">
    <property type="component" value="Chromosome"/>
</dbReference>
<dbReference type="KEGG" id="avu:BK816_08630"/>
<comment type="subcellular location">
    <subcellularLocation>
        <location evidence="1">Membrane</location>
    </subcellularLocation>
</comment>
<feature type="transmembrane region" description="Helical" evidence="6">
    <location>
        <begin position="125"/>
        <end position="146"/>
    </location>
</feature>
<dbReference type="Gene3D" id="2.30.30.60">
    <property type="match status" value="1"/>
</dbReference>
<evidence type="ECO:0000256" key="4">
    <source>
        <dbReference type="ARBA" id="ARBA00023136"/>
    </source>
</evidence>
<evidence type="ECO:0000256" key="3">
    <source>
        <dbReference type="ARBA" id="ARBA00022989"/>
    </source>
</evidence>
<evidence type="ECO:0000256" key="5">
    <source>
        <dbReference type="SAM" id="MobiDB-lite"/>
    </source>
</evidence>
<dbReference type="SUPFAM" id="SSF50182">
    <property type="entry name" value="Sm-like ribonucleoproteins"/>
    <property type="match status" value="1"/>
</dbReference>
<feature type="domain" description="Mechanosensitive ion channel MscS" evidence="7">
    <location>
        <begin position="219"/>
        <end position="286"/>
    </location>
</feature>
<gene>
    <name evidence="8" type="ORF">BK816_08630</name>
</gene>
<dbReference type="EMBL" id="CP017812">
    <property type="protein sequence ID" value="AOZ73330.1"/>
    <property type="molecule type" value="Genomic_DNA"/>
</dbReference>
<feature type="transmembrane region" description="Helical" evidence="6">
    <location>
        <begin position="49"/>
        <end position="71"/>
    </location>
</feature>
<dbReference type="GO" id="GO:0055085">
    <property type="term" value="P:transmembrane transport"/>
    <property type="evidence" value="ECO:0007669"/>
    <property type="project" value="InterPro"/>
</dbReference>
<feature type="transmembrane region" description="Helical" evidence="6">
    <location>
        <begin position="83"/>
        <end position="105"/>
    </location>
</feature>
<protein>
    <recommendedName>
        <fullName evidence="7">Mechanosensitive ion channel MscS domain-containing protein</fullName>
    </recommendedName>
</protein>
<reference evidence="8 9" key="1">
    <citation type="submission" date="2016-10" db="EMBL/GenBank/DDBJ databases">
        <title>Actinomyces aegypiusis sp. nov., isolated from the Aegypius monachus in Qinghai Tibet Plateau China.</title>
        <authorList>
            <person name="Wang Y."/>
        </authorList>
    </citation>
    <scope>NUCLEOTIDE SEQUENCE [LARGE SCALE GENOMIC DNA]</scope>
    <source>
        <strain evidence="8 9">VUL4_3</strain>
    </source>
</reference>